<dbReference type="AlphaFoldDB" id="A0A1J9QPZ8"/>
<protein>
    <submittedName>
        <fullName evidence="8">Major allergen alt</fullName>
    </submittedName>
</protein>
<dbReference type="OrthoDB" id="3928926at2759"/>
<dbReference type="GeneID" id="31017922"/>
<dbReference type="Pfam" id="PF16541">
    <property type="entry name" value="AltA1"/>
    <property type="match status" value="1"/>
</dbReference>
<organism evidence="8 9">
    <name type="scientific">Diplodia corticola</name>
    <dbReference type="NCBI Taxonomy" id="236234"/>
    <lineage>
        <taxon>Eukaryota</taxon>
        <taxon>Fungi</taxon>
        <taxon>Dikarya</taxon>
        <taxon>Ascomycota</taxon>
        <taxon>Pezizomycotina</taxon>
        <taxon>Dothideomycetes</taxon>
        <taxon>Dothideomycetes incertae sedis</taxon>
        <taxon>Botryosphaeriales</taxon>
        <taxon>Botryosphaeriaceae</taxon>
        <taxon>Diplodia</taxon>
    </lineage>
</organism>
<sequence>MQPATLLLAGLASLAAAVPLAADPNVVAIQNLSVRKNNGTQAASFTIAPAGAKCSQTDSTALVYPRMTECTGGAYNYYFQISELETADTWNLTITREVGMNSVVNGSLAVPTYCRAGGNGANDYVCSQVGNSTTVLNQRFGTN</sequence>
<evidence type="ECO:0000313" key="9">
    <source>
        <dbReference type="Proteomes" id="UP000183809"/>
    </source>
</evidence>
<name>A0A1J9QPZ8_9PEZI</name>
<feature type="domain" description="AA1-like" evidence="7">
    <location>
        <begin position="22"/>
        <end position="139"/>
    </location>
</feature>
<keyword evidence="9" id="KW-1185">Reference proteome</keyword>
<dbReference type="GO" id="GO:0005576">
    <property type="term" value="C:extracellular region"/>
    <property type="evidence" value="ECO:0007669"/>
    <property type="project" value="UniProtKB-SubCell"/>
</dbReference>
<dbReference type="EMBL" id="MNUE01000059">
    <property type="protein sequence ID" value="OJD30536.1"/>
    <property type="molecule type" value="Genomic_DNA"/>
</dbReference>
<feature type="chain" id="PRO_5013312512" evidence="6">
    <location>
        <begin position="18"/>
        <end position="143"/>
    </location>
</feature>
<proteinExistence type="predicted"/>
<dbReference type="Gene3D" id="2.40.350.20">
    <property type="match status" value="1"/>
</dbReference>
<evidence type="ECO:0000256" key="3">
    <source>
        <dbReference type="ARBA" id="ARBA00022729"/>
    </source>
</evidence>
<comment type="caution">
    <text evidence="5">Lacks conserved residue(s) required for the propagation of feature annotation.</text>
</comment>
<dbReference type="RefSeq" id="XP_020126796.1">
    <property type="nucleotide sequence ID" value="XM_020277661.1"/>
</dbReference>
<evidence type="ECO:0000259" key="7">
    <source>
        <dbReference type="PROSITE" id="PS51895"/>
    </source>
</evidence>
<evidence type="ECO:0000256" key="5">
    <source>
        <dbReference type="PROSITE-ProRule" id="PRU01243"/>
    </source>
</evidence>
<keyword evidence="2" id="KW-0964">Secreted</keyword>
<dbReference type="InterPro" id="IPR032382">
    <property type="entry name" value="AltA1"/>
</dbReference>
<comment type="subcellular location">
    <subcellularLocation>
        <location evidence="1">Secreted</location>
    </subcellularLocation>
</comment>
<reference evidence="8 9" key="1">
    <citation type="submission" date="2016-10" db="EMBL/GenBank/DDBJ databases">
        <title>Proteomics and genomics reveal pathogen-plant mechanisms compatible with a hemibiotrophic lifestyle of Diplodia corticola.</title>
        <authorList>
            <person name="Fernandes I."/>
            <person name="De Jonge R."/>
            <person name="Van De Peer Y."/>
            <person name="Devreese B."/>
            <person name="Alves A."/>
            <person name="Esteves A.C."/>
        </authorList>
    </citation>
    <scope>NUCLEOTIDE SEQUENCE [LARGE SCALE GENOMIC DNA]</scope>
    <source>
        <strain evidence="8 9">CBS 112549</strain>
    </source>
</reference>
<accession>A0A1J9QPZ8</accession>
<evidence type="ECO:0000256" key="4">
    <source>
        <dbReference type="ARBA" id="ARBA00023157"/>
    </source>
</evidence>
<dbReference type="PROSITE" id="PS51895">
    <property type="entry name" value="AA1"/>
    <property type="match status" value="1"/>
</dbReference>
<comment type="caution">
    <text evidence="8">The sequence shown here is derived from an EMBL/GenBank/DDBJ whole genome shotgun (WGS) entry which is preliminary data.</text>
</comment>
<dbReference type="Proteomes" id="UP000183809">
    <property type="component" value="Unassembled WGS sequence"/>
</dbReference>
<keyword evidence="4 5" id="KW-1015">Disulfide bond</keyword>
<evidence type="ECO:0000256" key="1">
    <source>
        <dbReference type="ARBA" id="ARBA00004613"/>
    </source>
</evidence>
<evidence type="ECO:0000256" key="6">
    <source>
        <dbReference type="SAM" id="SignalP"/>
    </source>
</evidence>
<feature type="signal peptide" evidence="6">
    <location>
        <begin position="1"/>
        <end position="17"/>
    </location>
</feature>
<keyword evidence="3 6" id="KW-0732">Signal</keyword>
<gene>
    <name evidence="8" type="ORF">BKCO1_5900069</name>
</gene>
<evidence type="ECO:0000313" key="8">
    <source>
        <dbReference type="EMBL" id="OJD30536.1"/>
    </source>
</evidence>
<evidence type="ECO:0000256" key="2">
    <source>
        <dbReference type="ARBA" id="ARBA00022525"/>
    </source>
</evidence>
<feature type="disulfide bond" evidence="5">
    <location>
        <begin position="114"/>
        <end position="126"/>
    </location>
</feature>